<gene>
    <name evidence="2" type="ORF">NCTC11842_02107</name>
</gene>
<evidence type="ECO:0000256" key="1">
    <source>
        <dbReference type="SAM" id="MobiDB-lite"/>
    </source>
</evidence>
<dbReference type="AlphaFoldDB" id="A0A2X2EHM1"/>
<accession>A0A2X2EHM1</accession>
<reference evidence="2 3" key="1">
    <citation type="submission" date="2018-06" db="EMBL/GenBank/DDBJ databases">
        <authorList>
            <consortium name="Pathogen Informatics"/>
            <person name="Doyle S."/>
        </authorList>
    </citation>
    <scope>NUCLEOTIDE SEQUENCE [LARGE SCALE GENOMIC DNA]</scope>
    <source>
        <strain evidence="2 3">NCTC11842</strain>
    </source>
</reference>
<evidence type="ECO:0000313" key="3">
    <source>
        <dbReference type="Proteomes" id="UP000250443"/>
    </source>
</evidence>
<feature type="region of interest" description="Disordered" evidence="1">
    <location>
        <begin position="88"/>
        <end position="120"/>
    </location>
</feature>
<protein>
    <submittedName>
        <fullName evidence="2">Uncharacterized protein</fullName>
    </submittedName>
</protein>
<organism evidence="2 3">
    <name type="scientific">Pseudomonas luteola</name>
    <dbReference type="NCBI Taxonomy" id="47886"/>
    <lineage>
        <taxon>Bacteria</taxon>
        <taxon>Pseudomonadati</taxon>
        <taxon>Pseudomonadota</taxon>
        <taxon>Gammaproteobacteria</taxon>
        <taxon>Pseudomonadales</taxon>
        <taxon>Pseudomonadaceae</taxon>
        <taxon>Pseudomonas</taxon>
    </lineage>
</organism>
<name>A0A2X2EHM1_PSELU</name>
<sequence length="120" mass="13556">MEWKIILSFTHASKDASEFRIDSAVAAIDSARFQTYVSEVCRLALVLDGSIHPEYADKARYLIDRLIQIDTELEALLGSAKALIAESRNYQRPKPTPDHVEPPLQPGLDIRPFSDGRRFD</sequence>
<proteinExistence type="predicted"/>
<dbReference type="EMBL" id="UAUF01000011">
    <property type="protein sequence ID" value="SPZ06200.1"/>
    <property type="molecule type" value="Genomic_DNA"/>
</dbReference>
<dbReference type="Proteomes" id="UP000250443">
    <property type="component" value="Unassembled WGS sequence"/>
</dbReference>
<evidence type="ECO:0000313" key="2">
    <source>
        <dbReference type="EMBL" id="SPZ06200.1"/>
    </source>
</evidence>